<dbReference type="FunFam" id="1.10.10.60:FF:000141">
    <property type="entry name" value="TetR family transcriptional regulator"/>
    <property type="match status" value="1"/>
</dbReference>
<feature type="DNA-binding region" description="H-T-H motif" evidence="4">
    <location>
        <begin position="76"/>
        <end position="95"/>
    </location>
</feature>
<evidence type="ECO:0000256" key="1">
    <source>
        <dbReference type="ARBA" id="ARBA00023015"/>
    </source>
</evidence>
<name>A0A4R4RQG1_9ACTN</name>
<dbReference type="PANTHER" id="PTHR30055">
    <property type="entry name" value="HTH-TYPE TRANSCRIPTIONAL REGULATOR RUTR"/>
    <property type="match status" value="1"/>
</dbReference>
<dbReference type="AlphaFoldDB" id="A0A4R4RQG1"/>
<sequence length="247" mass="27068">MRRNSTNRWGTARTTIAEAARPGTIRSRHISNPRSAVTTVPAIPARGIRMPRDQRRAQLLGAAREVFVAQGYHAAAMDDIADRAGVSKPVLYQHFPGKLELYVALLDASKNELLEILHRAMASTDDNKQRVIATVNAYFEFVDNDSGGYRLLFESDLPNEPVVRERLDRLTEVCSQEVSQIIADDTGLPPEESNLLAVGLVGIAQVTARYWLSAGGSIPREAAAELVAALGWRGIRGFPKRDGIPQA</sequence>
<dbReference type="GO" id="GO:0000976">
    <property type="term" value="F:transcription cis-regulatory region binding"/>
    <property type="evidence" value="ECO:0007669"/>
    <property type="project" value="TreeGrafter"/>
</dbReference>
<keyword evidence="3" id="KW-0804">Transcription</keyword>
<dbReference type="SUPFAM" id="SSF48498">
    <property type="entry name" value="Tetracyclin repressor-like, C-terminal domain"/>
    <property type="match status" value="1"/>
</dbReference>
<organism evidence="6 7">
    <name type="scientific">Jiangella ureilytica</name>
    <dbReference type="NCBI Taxonomy" id="2530374"/>
    <lineage>
        <taxon>Bacteria</taxon>
        <taxon>Bacillati</taxon>
        <taxon>Actinomycetota</taxon>
        <taxon>Actinomycetes</taxon>
        <taxon>Jiangellales</taxon>
        <taxon>Jiangellaceae</taxon>
        <taxon>Jiangella</taxon>
    </lineage>
</organism>
<dbReference type="EMBL" id="SMKL01000023">
    <property type="protein sequence ID" value="TDC51399.1"/>
    <property type="molecule type" value="Genomic_DNA"/>
</dbReference>
<evidence type="ECO:0000256" key="4">
    <source>
        <dbReference type="PROSITE-ProRule" id="PRU00335"/>
    </source>
</evidence>
<evidence type="ECO:0000313" key="6">
    <source>
        <dbReference type="EMBL" id="TDC51399.1"/>
    </source>
</evidence>
<evidence type="ECO:0000259" key="5">
    <source>
        <dbReference type="PROSITE" id="PS50977"/>
    </source>
</evidence>
<dbReference type="InterPro" id="IPR009057">
    <property type="entry name" value="Homeodomain-like_sf"/>
</dbReference>
<reference evidence="6 7" key="1">
    <citation type="submission" date="2019-02" db="EMBL/GenBank/DDBJ databases">
        <title>Draft genome sequences of novel Actinobacteria.</title>
        <authorList>
            <person name="Sahin N."/>
            <person name="Ay H."/>
            <person name="Saygin H."/>
        </authorList>
    </citation>
    <scope>NUCLEOTIDE SEQUENCE [LARGE SCALE GENOMIC DNA]</scope>
    <source>
        <strain evidence="6 7">KC603</strain>
    </source>
</reference>
<protein>
    <submittedName>
        <fullName evidence="6">TetR/AcrR family transcriptional regulator</fullName>
    </submittedName>
</protein>
<dbReference type="GO" id="GO:0003700">
    <property type="term" value="F:DNA-binding transcription factor activity"/>
    <property type="evidence" value="ECO:0007669"/>
    <property type="project" value="TreeGrafter"/>
</dbReference>
<evidence type="ECO:0000313" key="7">
    <source>
        <dbReference type="Proteomes" id="UP000295621"/>
    </source>
</evidence>
<proteinExistence type="predicted"/>
<evidence type="ECO:0000256" key="3">
    <source>
        <dbReference type="ARBA" id="ARBA00023163"/>
    </source>
</evidence>
<dbReference type="GO" id="GO:0045892">
    <property type="term" value="P:negative regulation of DNA-templated transcription"/>
    <property type="evidence" value="ECO:0007669"/>
    <property type="project" value="UniProtKB-ARBA"/>
</dbReference>
<dbReference type="SUPFAM" id="SSF46689">
    <property type="entry name" value="Homeodomain-like"/>
    <property type="match status" value="1"/>
</dbReference>
<keyword evidence="1" id="KW-0805">Transcription regulation</keyword>
<dbReference type="Gene3D" id="1.10.357.10">
    <property type="entry name" value="Tetracycline Repressor, domain 2"/>
    <property type="match status" value="1"/>
</dbReference>
<keyword evidence="7" id="KW-1185">Reference proteome</keyword>
<dbReference type="InterPro" id="IPR036271">
    <property type="entry name" value="Tet_transcr_reg_TetR-rel_C_sf"/>
</dbReference>
<evidence type="ECO:0000256" key="2">
    <source>
        <dbReference type="ARBA" id="ARBA00023125"/>
    </source>
</evidence>
<comment type="caution">
    <text evidence="6">The sequence shown here is derived from an EMBL/GenBank/DDBJ whole genome shotgun (WGS) entry which is preliminary data.</text>
</comment>
<feature type="domain" description="HTH tetR-type" evidence="5">
    <location>
        <begin position="53"/>
        <end position="113"/>
    </location>
</feature>
<dbReference type="Pfam" id="PF00440">
    <property type="entry name" value="TetR_N"/>
    <property type="match status" value="1"/>
</dbReference>
<dbReference type="PRINTS" id="PR00455">
    <property type="entry name" value="HTHTETR"/>
</dbReference>
<dbReference type="Proteomes" id="UP000295621">
    <property type="component" value="Unassembled WGS sequence"/>
</dbReference>
<dbReference type="PANTHER" id="PTHR30055:SF160">
    <property type="entry name" value="TRANSCRIPTIONAL REGULATORY PROTEIN (PROBABLY ASNC-FAMILY)-RELATED"/>
    <property type="match status" value="1"/>
</dbReference>
<dbReference type="OrthoDB" id="70491at2"/>
<accession>A0A4R4RQG1</accession>
<gene>
    <name evidence="6" type="ORF">E1212_12460</name>
</gene>
<dbReference type="InterPro" id="IPR050109">
    <property type="entry name" value="HTH-type_TetR-like_transc_reg"/>
</dbReference>
<keyword evidence="2 4" id="KW-0238">DNA-binding</keyword>
<dbReference type="PROSITE" id="PS50977">
    <property type="entry name" value="HTH_TETR_2"/>
    <property type="match status" value="1"/>
</dbReference>
<dbReference type="InterPro" id="IPR001647">
    <property type="entry name" value="HTH_TetR"/>
</dbReference>